<dbReference type="EMBL" id="DWYW01000183">
    <property type="protein sequence ID" value="HJA90714.1"/>
    <property type="molecule type" value="Genomic_DNA"/>
</dbReference>
<sequence length="748" mass="86316">MMRKLLEEFRNPSKEFTAYPFWFWNDDITKEGIRTSLVDFQEKGIDGVIIHPRIGLSKEIGYLTEPFFERVSYAVEQAEILGMKIILYDEGMYPSGAAHGKIVNTDPKLASKGIVLLKKDQLASFPNEIISILGCYNIEDDGEEWLITKGDSYVLIFAYSGGTIRGVHEGEDDHEKPPKSADLLSSQATQYFINYTHDDYYKRLSSHFGKTIIGFFTDEPDILGRNAYQGMKAWTRDLQNELCLTDLDLPRLCLEPKSQWDRGCLDRYSKLVSKHLGEHYYHLISKWCLNHNVSLMGHPHGSMDMGYLEYFHIPGQDMVWRWVGPGSNDGITGDHSTAAKCSADASRHLNRRRNSNEIFGCCGPANKQWAFTLSDMKWYLDWLFVRGVNMIIPHAFFYSLRGIRKEDRPPDVGPNNLWWPYYKQLSDYMKRMSWLMTDSTNQTTIAVLCRENKLPWKEVVSLFQSQVEFNYLEEKYLNRAESGPIKVGQQSYDCLLVTDELAMIHRDKLLQLAANGMTVFYESDIADLINHAPFRPKLSKPQLDIRYSQIKKEDVVFHVFSNEGDKKADFEWDSGKLLAEWLPETGEVYQLLPTQTATELELYPGDLRIFTEAITGLEIKAPLLLKEEVAATIKIKTAPLALNDLEDWSDKHPYYSGMVDYDLTVSIEKNDFKSRYVLDLGDVYDIVLERNHFQMIQYRKPYQIIIDKFDENNEVTVNLSVMNSLTNRMDRDPRLSGIIGPVKLFQIK</sequence>
<protein>
    <submittedName>
        <fullName evidence="1">Uncharacterized protein</fullName>
    </submittedName>
</protein>
<organism evidence="1 2">
    <name type="scientific">Candidatus Jeotgalibaca merdavium</name>
    <dbReference type="NCBI Taxonomy" id="2838627"/>
    <lineage>
        <taxon>Bacteria</taxon>
        <taxon>Bacillati</taxon>
        <taxon>Bacillota</taxon>
        <taxon>Bacilli</taxon>
        <taxon>Lactobacillales</taxon>
        <taxon>Carnobacteriaceae</taxon>
        <taxon>Jeotgalibaca</taxon>
    </lineage>
</organism>
<dbReference type="Proteomes" id="UP000886856">
    <property type="component" value="Unassembled WGS sequence"/>
</dbReference>
<comment type="caution">
    <text evidence="1">The sequence shown here is derived from an EMBL/GenBank/DDBJ whole genome shotgun (WGS) entry which is preliminary data.</text>
</comment>
<proteinExistence type="predicted"/>
<dbReference type="InterPro" id="IPR053161">
    <property type="entry name" value="Ulvan_degrading_GH"/>
</dbReference>
<name>A0A9D2I2N5_9LACT</name>
<reference evidence="1" key="1">
    <citation type="journal article" date="2021" name="PeerJ">
        <title>Extensive microbial diversity within the chicken gut microbiome revealed by metagenomics and culture.</title>
        <authorList>
            <person name="Gilroy R."/>
            <person name="Ravi A."/>
            <person name="Getino M."/>
            <person name="Pursley I."/>
            <person name="Horton D.L."/>
            <person name="Alikhan N.F."/>
            <person name="Baker D."/>
            <person name="Gharbi K."/>
            <person name="Hall N."/>
            <person name="Watson M."/>
            <person name="Adriaenssens E.M."/>
            <person name="Foster-Nyarko E."/>
            <person name="Jarju S."/>
            <person name="Secka A."/>
            <person name="Antonio M."/>
            <person name="Oren A."/>
            <person name="Chaudhuri R.R."/>
            <person name="La Ragione R."/>
            <person name="Hildebrand F."/>
            <person name="Pallen M.J."/>
        </authorList>
    </citation>
    <scope>NUCLEOTIDE SEQUENCE</scope>
    <source>
        <strain evidence="1">CHK171-505</strain>
    </source>
</reference>
<gene>
    <name evidence="1" type="ORF">H9948_07995</name>
</gene>
<evidence type="ECO:0000313" key="1">
    <source>
        <dbReference type="EMBL" id="HJA90714.1"/>
    </source>
</evidence>
<dbReference type="PANTHER" id="PTHR36848:SF2">
    <property type="entry name" value="SECRETED PROTEIN"/>
    <property type="match status" value="1"/>
</dbReference>
<accession>A0A9D2I2N5</accession>
<dbReference type="AlphaFoldDB" id="A0A9D2I2N5"/>
<reference evidence="1" key="2">
    <citation type="submission" date="2021-04" db="EMBL/GenBank/DDBJ databases">
        <authorList>
            <person name="Gilroy R."/>
        </authorList>
    </citation>
    <scope>NUCLEOTIDE SEQUENCE</scope>
    <source>
        <strain evidence="1">CHK171-505</strain>
    </source>
</reference>
<dbReference type="PANTHER" id="PTHR36848">
    <property type="entry name" value="DNA-BINDING PROTEIN (PUTATIVE SECRETED PROTEIN)-RELATED"/>
    <property type="match status" value="1"/>
</dbReference>
<evidence type="ECO:0000313" key="2">
    <source>
        <dbReference type="Proteomes" id="UP000886856"/>
    </source>
</evidence>